<evidence type="ECO:0000259" key="1">
    <source>
        <dbReference type="Pfam" id="PF12706"/>
    </source>
</evidence>
<dbReference type="Pfam" id="PF12706">
    <property type="entry name" value="Lactamase_B_2"/>
    <property type="match status" value="1"/>
</dbReference>
<dbReference type="Gene3D" id="3.60.15.10">
    <property type="entry name" value="Ribonuclease Z/Hydroxyacylglutathione hydrolase-like"/>
    <property type="match status" value="1"/>
</dbReference>
<dbReference type="AlphaFoldDB" id="A0A497F3H1"/>
<accession>A0A497F3H1</accession>
<dbReference type="Proteomes" id="UP000269499">
    <property type="component" value="Unassembled WGS sequence"/>
</dbReference>
<dbReference type="GO" id="GO:0042781">
    <property type="term" value="F:3'-tRNA processing endoribonuclease activity"/>
    <property type="evidence" value="ECO:0007669"/>
    <property type="project" value="TreeGrafter"/>
</dbReference>
<dbReference type="EMBL" id="QMRA01000052">
    <property type="protein sequence ID" value="RLE53772.1"/>
    <property type="molecule type" value="Genomic_DNA"/>
</dbReference>
<name>A0A497F3H1_9CREN</name>
<comment type="caution">
    <text evidence="2">The sequence shown here is derived from an EMBL/GenBank/DDBJ whole genome shotgun (WGS) entry which is preliminary data.</text>
</comment>
<sequence>MSVRVTFVGSGGPVVTEKRCCPCLLIDKDILIDCGSGALRNLRLLKVNLLDICYLLISHCHADHIADVVPLLWAMQLDGRRSELIVVGPSGIRNTIHKLLRILNTPEGFLTYDIVIKEVSGSTSLSEISTCSVSHTIPTLAYRVTRGDVSVCYSGDTRFSSDLVKLAENVDLLIHESSFKSSRASLAFLTGHSTASDAGKVARLAKARKLALFHIFREDEIELVEEASANYDGEVIVAEDFLSIEV</sequence>
<evidence type="ECO:0000313" key="3">
    <source>
        <dbReference type="Proteomes" id="UP000269499"/>
    </source>
</evidence>
<gene>
    <name evidence="2" type="ORF">DRJ26_02925</name>
</gene>
<dbReference type="PANTHER" id="PTHR46018">
    <property type="entry name" value="ZINC PHOSPHODIESTERASE ELAC PROTEIN 1"/>
    <property type="match status" value="1"/>
</dbReference>
<evidence type="ECO:0000313" key="2">
    <source>
        <dbReference type="EMBL" id="RLE53772.1"/>
    </source>
</evidence>
<proteinExistence type="predicted"/>
<protein>
    <recommendedName>
        <fullName evidence="1">Metallo-beta-lactamase domain-containing protein</fullName>
    </recommendedName>
</protein>
<dbReference type="InterPro" id="IPR036866">
    <property type="entry name" value="RibonucZ/Hydroxyglut_hydro"/>
</dbReference>
<reference evidence="2 3" key="1">
    <citation type="submission" date="2018-06" db="EMBL/GenBank/DDBJ databases">
        <title>Extensive metabolic versatility and redundancy in microbially diverse, dynamic hydrothermal sediments.</title>
        <authorList>
            <person name="Dombrowski N."/>
            <person name="Teske A."/>
            <person name="Baker B.J."/>
        </authorList>
    </citation>
    <scope>NUCLEOTIDE SEQUENCE [LARGE SCALE GENOMIC DNA]</scope>
    <source>
        <strain evidence="2">B20_G2</strain>
    </source>
</reference>
<dbReference type="SUPFAM" id="SSF56281">
    <property type="entry name" value="Metallo-hydrolase/oxidoreductase"/>
    <property type="match status" value="1"/>
</dbReference>
<dbReference type="PANTHER" id="PTHR46018:SF2">
    <property type="entry name" value="ZINC PHOSPHODIESTERASE ELAC PROTEIN 1"/>
    <property type="match status" value="1"/>
</dbReference>
<organism evidence="2 3">
    <name type="scientific">Thermoproteota archaeon</name>
    <dbReference type="NCBI Taxonomy" id="2056631"/>
    <lineage>
        <taxon>Archaea</taxon>
        <taxon>Thermoproteota</taxon>
    </lineage>
</organism>
<feature type="domain" description="Metallo-beta-lactamase" evidence="1">
    <location>
        <begin position="30"/>
        <end position="215"/>
    </location>
</feature>
<dbReference type="InterPro" id="IPR001279">
    <property type="entry name" value="Metallo-B-lactamas"/>
</dbReference>